<dbReference type="InterPro" id="IPR013783">
    <property type="entry name" value="Ig-like_fold"/>
</dbReference>
<protein>
    <submittedName>
        <fullName evidence="3">Uncharacterized protein</fullName>
    </submittedName>
</protein>
<dbReference type="AlphaFoldDB" id="A0A915JRP6"/>
<evidence type="ECO:0000256" key="1">
    <source>
        <dbReference type="SAM" id="SignalP"/>
    </source>
</evidence>
<dbReference type="Gene3D" id="2.60.40.10">
    <property type="entry name" value="Immunoglobulins"/>
    <property type="match status" value="1"/>
</dbReference>
<dbReference type="WBParaSite" id="nRc.2.0.1.t28901-RA">
    <property type="protein sequence ID" value="nRc.2.0.1.t28901-RA"/>
    <property type="gene ID" value="nRc.2.0.1.g28901"/>
</dbReference>
<name>A0A915JRP6_ROMCU</name>
<dbReference type="Proteomes" id="UP000887565">
    <property type="component" value="Unplaced"/>
</dbReference>
<reference evidence="3" key="1">
    <citation type="submission" date="2022-11" db="UniProtKB">
        <authorList>
            <consortium name="WormBaseParasite"/>
        </authorList>
    </citation>
    <scope>IDENTIFICATION</scope>
</reference>
<keyword evidence="2" id="KW-1185">Reference proteome</keyword>
<feature type="chain" id="PRO_5036788268" evidence="1">
    <location>
        <begin position="21"/>
        <end position="131"/>
    </location>
</feature>
<keyword evidence="1" id="KW-0732">Signal</keyword>
<proteinExistence type="predicted"/>
<evidence type="ECO:0000313" key="3">
    <source>
        <dbReference type="WBParaSite" id="nRc.2.0.1.t28901-RA"/>
    </source>
</evidence>
<sequence>MQISKALVSLLFIFCYSVYARAPNAPRKSEPTAGAMVDCSPGSDVKFSWNEVPGATSYMIEISACDGATNCENPDDNPSAFAPINHLYPEQIKDNTYAKPLEHNQEYWWRVWAKRGSVNGRRSGWSNFHCN</sequence>
<organism evidence="2 3">
    <name type="scientific">Romanomermis culicivorax</name>
    <name type="common">Nematode worm</name>
    <dbReference type="NCBI Taxonomy" id="13658"/>
    <lineage>
        <taxon>Eukaryota</taxon>
        <taxon>Metazoa</taxon>
        <taxon>Ecdysozoa</taxon>
        <taxon>Nematoda</taxon>
        <taxon>Enoplea</taxon>
        <taxon>Dorylaimia</taxon>
        <taxon>Mermithida</taxon>
        <taxon>Mermithoidea</taxon>
        <taxon>Mermithidae</taxon>
        <taxon>Romanomermis</taxon>
    </lineage>
</organism>
<evidence type="ECO:0000313" key="2">
    <source>
        <dbReference type="Proteomes" id="UP000887565"/>
    </source>
</evidence>
<accession>A0A915JRP6</accession>
<feature type="signal peptide" evidence="1">
    <location>
        <begin position="1"/>
        <end position="20"/>
    </location>
</feature>